<organism evidence="2 3">
    <name type="scientific">Aspergillus saccharolyticus JOP 1030-1</name>
    <dbReference type="NCBI Taxonomy" id="1450539"/>
    <lineage>
        <taxon>Eukaryota</taxon>
        <taxon>Fungi</taxon>
        <taxon>Dikarya</taxon>
        <taxon>Ascomycota</taxon>
        <taxon>Pezizomycotina</taxon>
        <taxon>Eurotiomycetes</taxon>
        <taxon>Eurotiomycetidae</taxon>
        <taxon>Eurotiales</taxon>
        <taxon>Aspergillaceae</taxon>
        <taxon>Aspergillus</taxon>
        <taxon>Aspergillus subgen. Circumdati</taxon>
    </lineage>
</organism>
<proteinExistence type="predicted"/>
<evidence type="ECO:0000256" key="1">
    <source>
        <dbReference type="SAM" id="MobiDB-lite"/>
    </source>
</evidence>
<reference evidence="2 3" key="1">
    <citation type="submission" date="2016-12" db="EMBL/GenBank/DDBJ databases">
        <title>The genomes of Aspergillus section Nigri reveals drivers in fungal speciation.</title>
        <authorList>
            <consortium name="DOE Joint Genome Institute"/>
            <person name="Vesth T.C."/>
            <person name="Nybo J."/>
            <person name="Theobald S."/>
            <person name="Brandl J."/>
            <person name="Frisvad J.C."/>
            <person name="Nielsen K.F."/>
            <person name="Lyhne E.K."/>
            <person name="Kogle M.E."/>
            <person name="Kuo A."/>
            <person name="Riley R."/>
            <person name="Clum A."/>
            <person name="Nolan M."/>
            <person name="Lipzen A."/>
            <person name="Salamov A."/>
            <person name="Henrissat B."/>
            <person name="Wiebenga A."/>
            <person name="De Vries R.P."/>
            <person name="Grigoriev I.V."/>
            <person name="Mortensen U.H."/>
            <person name="Andersen M.R."/>
            <person name="Baker S.E."/>
        </authorList>
    </citation>
    <scope>NUCLEOTIDE SEQUENCE [LARGE SCALE GENOMIC DNA]</scope>
    <source>
        <strain evidence="2 3">JOP 1030-1</strain>
    </source>
</reference>
<name>A0A318ZRL0_9EURO</name>
<dbReference type="STRING" id="1450539.A0A318ZRL0"/>
<evidence type="ECO:0000313" key="2">
    <source>
        <dbReference type="EMBL" id="PYH46590.1"/>
    </source>
</evidence>
<sequence>MSSLDKILEAVSTLSNIQEAQRDDLLLYRDKLTVALHTLHSLLQTPCSSSSIIESFTQHQITANSFVRQVAPSPAAQSSATPAPATIAPATTTPAVLSPASTAPSPATCALSDDPAPIKVPDDVLQLMKRLEKHKDAILQCMQGKPESVVWSRTDWSTEDPRIVDISQSDTEGKFSPEINIRCGMSAISLADDYTDWEMEQKLPPNGKSRIDQLSENTGGNRKSHYKEFVDNSDFNDRLKARKYVGYGIQLHVFSKIYRRCLGVDTPSLGIIGIISSCFWAFVRVRFCNMPLLARLIASSEWKGYACNNNEWTISCYQSYKRLNT</sequence>
<evidence type="ECO:0000313" key="3">
    <source>
        <dbReference type="Proteomes" id="UP000248349"/>
    </source>
</evidence>
<dbReference type="EMBL" id="KZ821227">
    <property type="protein sequence ID" value="PYH46590.1"/>
    <property type="molecule type" value="Genomic_DNA"/>
</dbReference>
<protein>
    <submittedName>
        <fullName evidence="2">Uncharacterized protein</fullName>
    </submittedName>
</protein>
<dbReference type="AlphaFoldDB" id="A0A318ZRL0"/>
<dbReference type="GeneID" id="37072071"/>
<feature type="compositionally biased region" description="Polar residues" evidence="1">
    <location>
        <begin position="212"/>
        <end position="221"/>
    </location>
</feature>
<keyword evidence="3" id="KW-1185">Reference proteome</keyword>
<feature type="region of interest" description="Disordered" evidence="1">
    <location>
        <begin position="205"/>
        <end position="224"/>
    </location>
</feature>
<dbReference type="RefSeq" id="XP_025432572.1">
    <property type="nucleotide sequence ID" value="XM_025570843.1"/>
</dbReference>
<dbReference type="Proteomes" id="UP000248349">
    <property type="component" value="Unassembled WGS sequence"/>
</dbReference>
<accession>A0A318ZRL0</accession>
<gene>
    <name evidence="2" type="ORF">BP01DRAFT_17767</name>
</gene>
<dbReference type="OrthoDB" id="4510463at2759"/>